<feature type="transmembrane region" description="Helical" evidence="8">
    <location>
        <begin position="127"/>
        <end position="148"/>
    </location>
</feature>
<name>A0A2M7G8U5_9BACT</name>
<comment type="caution">
    <text evidence="8">Lacks conserved residue(s) required for the propagation of feature annotation.</text>
</comment>
<evidence type="ECO:0000313" key="9">
    <source>
        <dbReference type="EMBL" id="PIW18536.1"/>
    </source>
</evidence>
<comment type="subcellular location">
    <subcellularLocation>
        <location evidence="8">Cell membrane</location>
        <topology evidence="8">Multi-pass membrane protein</topology>
    </subcellularLocation>
</comment>
<dbReference type="HAMAP" id="MF_01521">
    <property type="entry name" value="MntP_pump"/>
    <property type="match status" value="1"/>
</dbReference>
<dbReference type="PANTHER" id="PTHR35529">
    <property type="entry name" value="MANGANESE EFFLUX PUMP MNTP-RELATED"/>
    <property type="match status" value="1"/>
</dbReference>
<evidence type="ECO:0000256" key="6">
    <source>
        <dbReference type="ARBA" id="ARBA00023136"/>
    </source>
</evidence>
<evidence type="ECO:0000313" key="10">
    <source>
        <dbReference type="Proteomes" id="UP000231019"/>
    </source>
</evidence>
<evidence type="ECO:0000256" key="2">
    <source>
        <dbReference type="ARBA" id="ARBA00022475"/>
    </source>
</evidence>
<keyword evidence="5 8" id="KW-0406">Ion transport</keyword>
<dbReference type="InterPro" id="IPR022929">
    <property type="entry name" value="Put_MntP"/>
</dbReference>
<keyword evidence="3 8" id="KW-0812">Transmembrane</keyword>
<sequence>MIQSFFLGMSLAMDCFAISLSQGMRNGSGHKHLLRLALLFGIFQGGMLLAGWAGGNLLMQAMGPAIDWLAALLLVGIGVKMLKESREEESEEEPELNQIRDYFILSIATSIDALAAGISLPSLHIPVLMATLMTGFTSLGMALIGGYSGKRLGEHLGSRAEMMGGLVLIGLGIKVLLT</sequence>
<dbReference type="EMBL" id="PFFQ01000012">
    <property type="protein sequence ID" value="PIW18536.1"/>
    <property type="molecule type" value="Genomic_DNA"/>
</dbReference>
<keyword evidence="7 8" id="KW-0464">Manganese</keyword>
<dbReference type="PANTHER" id="PTHR35529:SF1">
    <property type="entry name" value="MANGANESE EFFLUX PUMP MNTP-RELATED"/>
    <property type="match status" value="1"/>
</dbReference>
<accession>A0A2M7G8U5</accession>
<comment type="similarity">
    <text evidence="8">Belongs to the MntP (TC 9.B.29) family.</text>
</comment>
<feature type="transmembrane region" description="Helical" evidence="8">
    <location>
        <begin position="65"/>
        <end position="82"/>
    </location>
</feature>
<keyword evidence="1 8" id="KW-0813">Transport</keyword>
<dbReference type="GO" id="GO:0005384">
    <property type="term" value="F:manganese ion transmembrane transporter activity"/>
    <property type="evidence" value="ECO:0007669"/>
    <property type="project" value="UniProtKB-UniRule"/>
</dbReference>
<evidence type="ECO:0000256" key="4">
    <source>
        <dbReference type="ARBA" id="ARBA00022989"/>
    </source>
</evidence>
<keyword evidence="4 8" id="KW-1133">Transmembrane helix</keyword>
<evidence type="ECO:0000256" key="1">
    <source>
        <dbReference type="ARBA" id="ARBA00022448"/>
    </source>
</evidence>
<protein>
    <recommendedName>
        <fullName evidence="8">Putative manganese efflux pump MntP</fullName>
    </recommendedName>
</protein>
<dbReference type="AlphaFoldDB" id="A0A2M7G8U5"/>
<proteinExistence type="inferred from homology"/>
<dbReference type="InterPro" id="IPR003810">
    <property type="entry name" value="Mntp/YtaF"/>
</dbReference>
<feature type="transmembrane region" description="Helical" evidence="8">
    <location>
        <begin position="102"/>
        <end position="121"/>
    </location>
</feature>
<feature type="transmembrane region" description="Helical" evidence="8">
    <location>
        <begin position="36"/>
        <end position="53"/>
    </location>
</feature>
<evidence type="ECO:0000256" key="8">
    <source>
        <dbReference type="HAMAP-Rule" id="MF_01521"/>
    </source>
</evidence>
<comment type="caution">
    <text evidence="9">The sequence shown here is derived from an EMBL/GenBank/DDBJ whole genome shotgun (WGS) entry which is preliminary data.</text>
</comment>
<evidence type="ECO:0000256" key="3">
    <source>
        <dbReference type="ARBA" id="ARBA00022692"/>
    </source>
</evidence>
<dbReference type="Proteomes" id="UP000231019">
    <property type="component" value="Unassembled WGS sequence"/>
</dbReference>
<evidence type="ECO:0000256" key="7">
    <source>
        <dbReference type="ARBA" id="ARBA00023211"/>
    </source>
</evidence>
<keyword evidence="6 8" id="KW-0472">Membrane</keyword>
<dbReference type="Pfam" id="PF02659">
    <property type="entry name" value="Mntp"/>
    <property type="match status" value="1"/>
</dbReference>
<reference evidence="9 10" key="1">
    <citation type="submission" date="2017-09" db="EMBL/GenBank/DDBJ databases">
        <title>Depth-based differentiation of microbial function through sediment-hosted aquifers and enrichment of novel symbionts in the deep terrestrial subsurface.</title>
        <authorList>
            <person name="Probst A.J."/>
            <person name="Ladd B."/>
            <person name="Jarett J.K."/>
            <person name="Geller-Mcgrath D.E."/>
            <person name="Sieber C.M."/>
            <person name="Emerson J.B."/>
            <person name="Anantharaman K."/>
            <person name="Thomas B.C."/>
            <person name="Malmstrom R."/>
            <person name="Stieglmeier M."/>
            <person name="Klingl A."/>
            <person name="Woyke T."/>
            <person name="Ryan C.M."/>
            <person name="Banfield J.F."/>
        </authorList>
    </citation>
    <scope>NUCLEOTIDE SEQUENCE [LARGE SCALE GENOMIC DNA]</scope>
    <source>
        <strain evidence="9">CG17_big_fil_post_rev_8_21_14_2_50_48_46</strain>
    </source>
</reference>
<dbReference type="GO" id="GO:0005886">
    <property type="term" value="C:plasma membrane"/>
    <property type="evidence" value="ECO:0007669"/>
    <property type="project" value="UniProtKB-SubCell"/>
</dbReference>
<keyword evidence="2 8" id="KW-1003">Cell membrane</keyword>
<gene>
    <name evidence="8" type="primary">mntP</name>
    <name evidence="9" type="ORF">COW36_04380</name>
</gene>
<comment type="function">
    <text evidence="8">Probably functions as a manganese efflux pump.</text>
</comment>
<evidence type="ECO:0000256" key="5">
    <source>
        <dbReference type="ARBA" id="ARBA00023065"/>
    </source>
</evidence>
<organism evidence="9 10">
    <name type="scientific">bacterium (Candidatus Blackallbacteria) CG17_big_fil_post_rev_8_21_14_2_50_48_46</name>
    <dbReference type="NCBI Taxonomy" id="2014261"/>
    <lineage>
        <taxon>Bacteria</taxon>
        <taxon>Candidatus Blackallbacteria</taxon>
    </lineage>
</organism>